<dbReference type="SUPFAM" id="SSF52129">
    <property type="entry name" value="Caspase-like"/>
    <property type="match status" value="1"/>
</dbReference>
<dbReference type="OrthoDB" id="444487at2759"/>
<comment type="caution">
    <text evidence="1">The sequence shown here is derived from an EMBL/GenBank/DDBJ whole genome shotgun (WGS) entry which is preliminary data.</text>
</comment>
<evidence type="ECO:0000313" key="1">
    <source>
        <dbReference type="EMBL" id="CAE8594554.1"/>
    </source>
</evidence>
<dbReference type="Gene3D" id="3.40.50.1460">
    <property type="match status" value="1"/>
</dbReference>
<reference evidence="1" key="1">
    <citation type="submission" date="2021-02" db="EMBL/GenBank/DDBJ databases">
        <authorList>
            <person name="Dougan E. K."/>
            <person name="Rhodes N."/>
            <person name="Thang M."/>
            <person name="Chan C."/>
        </authorList>
    </citation>
    <scope>NUCLEOTIDE SEQUENCE</scope>
</reference>
<name>A0A813E9D7_POLGL</name>
<dbReference type="AlphaFoldDB" id="A0A813E9D7"/>
<evidence type="ECO:0000313" key="2">
    <source>
        <dbReference type="Proteomes" id="UP000654075"/>
    </source>
</evidence>
<sequence>MPGQQPPRRMALILANGAYTRRAPLSKPVGVAAELRGKLEAMGFAVAGADDQGLAGMRAATKAWLQEVESAAEAISEEEPPRSSNRSEPPLVLLFVFAGHGSAGRFFPVDCPRPAAPEDSFCFFEDLLFRLLEALGGKQLFATRPSWQRSGGPLGNDNSPSELTWHFPGIRIIMVIESCRRLSGEELSAYEAERTRITHGRRHLLPCLTAMRPDLAALGGAEWDAARLAFLSRLGPGAPQMLLALSSESTSPSYDVVFLRSIVEGVDKPVRLGGILERASLETLRRTGHKQKPVLLPLGGSRSEDFVAVQDIAQLERSAPRAAALGFQRQAPLSATSGDTRETCSCHEGPVCAGPCAGSWSLCGSFFFFPSATGPEDSVARTPSLSPLIAGSSLHHDSGASLGASEDCRAQLGSRQMPGFTVALVLAKGSHHKVMIKKLLRRFPFGCLATGIKRRLAWGEPAADFGLGFAVHGHRGPRTLNANIRMVVGFLSWMHREDLERRGVSLATILAGQWLFKGSVSQAAGMGKGGKGKGGGGLGLRVIMRDPAVQNAIRERIELLVHDKSRSKELVRLIGRPADVLLSRQSKDLVAKVEDVEDVWGQERNTYKMRSPDALLDLICLQRYCRMYGLAMVKVDRGSFRLEKVDDQANPFLELLEILDEFRAYCLSIPPVGAAAAIVTLPVLCAVCSAVHASPHQESSRQ</sequence>
<dbReference type="InterPro" id="IPR029030">
    <property type="entry name" value="Caspase-like_dom_sf"/>
</dbReference>
<dbReference type="EMBL" id="CAJNNV010007164">
    <property type="protein sequence ID" value="CAE8594554.1"/>
    <property type="molecule type" value="Genomic_DNA"/>
</dbReference>
<evidence type="ECO:0008006" key="3">
    <source>
        <dbReference type="Google" id="ProtNLM"/>
    </source>
</evidence>
<keyword evidence="2" id="KW-1185">Reference proteome</keyword>
<protein>
    <recommendedName>
        <fullName evidence="3">Caspase family p20 domain-containing protein</fullName>
    </recommendedName>
</protein>
<gene>
    <name evidence="1" type="ORF">PGLA1383_LOCUS13089</name>
</gene>
<proteinExistence type="predicted"/>
<accession>A0A813E9D7</accession>
<organism evidence="1 2">
    <name type="scientific">Polarella glacialis</name>
    <name type="common">Dinoflagellate</name>
    <dbReference type="NCBI Taxonomy" id="89957"/>
    <lineage>
        <taxon>Eukaryota</taxon>
        <taxon>Sar</taxon>
        <taxon>Alveolata</taxon>
        <taxon>Dinophyceae</taxon>
        <taxon>Suessiales</taxon>
        <taxon>Suessiaceae</taxon>
        <taxon>Polarella</taxon>
    </lineage>
</organism>
<dbReference type="Proteomes" id="UP000654075">
    <property type="component" value="Unassembled WGS sequence"/>
</dbReference>